<evidence type="ECO:0000256" key="1">
    <source>
        <dbReference type="SAM" id="Phobius"/>
    </source>
</evidence>
<dbReference type="GO" id="GO:0038023">
    <property type="term" value="F:signaling receptor activity"/>
    <property type="evidence" value="ECO:0007669"/>
    <property type="project" value="InterPro"/>
</dbReference>
<keyword evidence="3" id="KW-1185">Reference proteome</keyword>
<gene>
    <name evidence="2" type="ORF">FQN60_003701</name>
</gene>
<keyword evidence="1" id="KW-0472">Membrane</keyword>
<protein>
    <recommendedName>
        <fullName evidence="4">Immunoglobulin V-set domain-containing protein</fullName>
    </recommendedName>
</protein>
<sequence length="247" mass="28143">MFTTEKAMKASLARILMFIQVFEAYTELIFRQLTETQSLELSCSPQLEHSSLTALHLYHRSAQSQTTLLSVAEGGKLRVDPEHRGRLQICGGLDSLQVNVTMSHLQCRDTGLYMWELSYRENRSNQIILSAQKVFLLVEGTGRSCQCSTSYSPLLLTIFTITGLLLLTLSWLAIEKCVKARHRHRPQPPVPIYEEMTRKQQSAGIHQNNPEAPSHLEEVNFPVYANPNIRQPQDNYYACPRQLALRV</sequence>
<evidence type="ECO:0000313" key="2">
    <source>
        <dbReference type="EMBL" id="KAA8585007.1"/>
    </source>
</evidence>
<dbReference type="PANTHER" id="PTHR15343:SF0">
    <property type="entry name" value="T-CELL ANTIGEN CD7"/>
    <property type="match status" value="1"/>
</dbReference>
<keyword evidence="1" id="KW-0812">Transmembrane</keyword>
<dbReference type="Gene3D" id="2.60.40.10">
    <property type="entry name" value="Immunoglobulins"/>
    <property type="match status" value="1"/>
</dbReference>
<dbReference type="EMBL" id="VOFY01000015">
    <property type="protein sequence ID" value="KAA8585007.1"/>
    <property type="molecule type" value="Genomic_DNA"/>
</dbReference>
<dbReference type="InterPro" id="IPR013783">
    <property type="entry name" value="Ig-like_fold"/>
</dbReference>
<evidence type="ECO:0000313" key="3">
    <source>
        <dbReference type="Proteomes" id="UP000327493"/>
    </source>
</evidence>
<dbReference type="Proteomes" id="UP000327493">
    <property type="component" value="Chromosome 15"/>
</dbReference>
<evidence type="ECO:0008006" key="4">
    <source>
        <dbReference type="Google" id="ProtNLM"/>
    </source>
</evidence>
<dbReference type="SUPFAM" id="SSF48726">
    <property type="entry name" value="Immunoglobulin"/>
    <property type="match status" value="1"/>
</dbReference>
<dbReference type="InterPro" id="IPR039090">
    <property type="entry name" value="CD7"/>
</dbReference>
<name>A0A5J5CTC9_9PERO</name>
<proteinExistence type="predicted"/>
<organism evidence="2 3">
    <name type="scientific">Etheostoma spectabile</name>
    <name type="common">orangethroat darter</name>
    <dbReference type="NCBI Taxonomy" id="54343"/>
    <lineage>
        <taxon>Eukaryota</taxon>
        <taxon>Metazoa</taxon>
        <taxon>Chordata</taxon>
        <taxon>Craniata</taxon>
        <taxon>Vertebrata</taxon>
        <taxon>Euteleostomi</taxon>
        <taxon>Actinopterygii</taxon>
        <taxon>Neopterygii</taxon>
        <taxon>Teleostei</taxon>
        <taxon>Neoteleostei</taxon>
        <taxon>Acanthomorphata</taxon>
        <taxon>Eupercaria</taxon>
        <taxon>Perciformes</taxon>
        <taxon>Percoidei</taxon>
        <taxon>Percidae</taxon>
        <taxon>Etheostomatinae</taxon>
        <taxon>Etheostoma</taxon>
    </lineage>
</organism>
<dbReference type="GO" id="GO:0016020">
    <property type="term" value="C:membrane"/>
    <property type="evidence" value="ECO:0007669"/>
    <property type="project" value="InterPro"/>
</dbReference>
<reference evidence="2 3" key="1">
    <citation type="submission" date="2019-08" db="EMBL/GenBank/DDBJ databases">
        <title>A chromosome-level genome assembly, high-density linkage maps, and genome scans reveal the genomic architecture of hybrid incompatibilities underlying speciation via character displacement in darters (Percidae: Etheostominae).</title>
        <authorList>
            <person name="Moran R.L."/>
            <person name="Catchen J.M."/>
            <person name="Fuller R.C."/>
        </authorList>
    </citation>
    <scope>NUCLEOTIDE SEQUENCE [LARGE SCALE GENOMIC DNA]</scope>
    <source>
        <strain evidence="2">EspeVRDwgs_2016</strain>
        <tissue evidence="2">Muscle</tissue>
    </source>
</reference>
<dbReference type="AlphaFoldDB" id="A0A5J5CTC9"/>
<feature type="transmembrane region" description="Helical" evidence="1">
    <location>
        <begin position="154"/>
        <end position="174"/>
    </location>
</feature>
<dbReference type="InterPro" id="IPR036179">
    <property type="entry name" value="Ig-like_dom_sf"/>
</dbReference>
<dbReference type="PANTHER" id="PTHR15343">
    <property type="entry name" value="CD7"/>
    <property type="match status" value="1"/>
</dbReference>
<keyword evidence="1" id="KW-1133">Transmembrane helix</keyword>
<accession>A0A5J5CTC9</accession>
<dbReference type="GO" id="GO:0002250">
    <property type="term" value="P:adaptive immune response"/>
    <property type="evidence" value="ECO:0007669"/>
    <property type="project" value="InterPro"/>
</dbReference>
<comment type="caution">
    <text evidence="2">The sequence shown here is derived from an EMBL/GenBank/DDBJ whole genome shotgun (WGS) entry which is preliminary data.</text>
</comment>